<dbReference type="Gene3D" id="1.10.645.10">
    <property type="entry name" value="Cytochrome-c3 Hydrogenase, chain B"/>
    <property type="match status" value="1"/>
</dbReference>
<proteinExistence type="inferred from homology"/>
<keyword evidence="5" id="KW-1185">Reference proteome</keyword>
<organism evidence="4 5">
    <name type="scientific">Herpetosiphon gulosus</name>
    <dbReference type="NCBI Taxonomy" id="1973496"/>
    <lineage>
        <taxon>Bacteria</taxon>
        <taxon>Bacillati</taxon>
        <taxon>Chloroflexota</taxon>
        <taxon>Chloroflexia</taxon>
        <taxon>Herpetosiphonales</taxon>
        <taxon>Herpetosiphonaceae</taxon>
        <taxon>Herpetosiphon</taxon>
    </lineage>
</organism>
<comment type="subcellular location">
    <subcellularLocation>
        <location evidence="2">Cell membrane</location>
        <topology evidence="2">Peripheral membrane protein</topology>
        <orientation evidence="2">Cytoplasmic side</orientation>
    </subcellularLocation>
</comment>
<gene>
    <name evidence="4" type="primary">nqo4_1</name>
    <name evidence="2" type="synonym">nuoD</name>
    <name evidence="4" type="ORF">Hgul01_00180</name>
</gene>
<dbReference type="Proteomes" id="UP001428290">
    <property type="component" value="Unassembled WGS sequence"/>
</dbReference>
<comment type="catalytic activity">
    <reaction evidence="2">
        <text>a quinone + NADH + 5 H(+)(in) = a quinol + NAD(+) + 4 H(+)(out)</text>
        <dbReference type="Rhea" id="RHEA:57888"/>
        <dbReference type="ChEBI" id="CHEBI:15378"/>
        <dbReference type="ChEBI" id="CHEBI:24646"/>
        <dbReference type="ChEBI" id="CHEBI:57540"/>
        <dbReference type="ChEBI" id="CHEBI:57945"/>
        <dbReference type="ChEBI" id="CHEBI:132124"/>
    </reaction>
</comment>
<keyword evidence="2" id="KW-1278">Translocase</keyword>
<comment type="caution">
    <text evidence="4">The sequence shown here is derived from an EMBL/GenBank/DDBJ whole genome shotgun (WGS) entry which is preliminary data.</text>
</comment>
<accession>A0ABP9WUZ0</accession>
<dbReference type="EC" id="7.1.1.-" evidence="2"/>
<keyword evidence="1 2" id="KW-0874">Quinone</keyword>
<keyword evidence="2" id="KW-0520">NAD</keyword>
<dbReference type="PANTHER" id="PTHR11993">
    <property type="entry name" value="NADH-UBIQUINONE OXIDOREDUCTASE 49 KDA SUBUNIT"/>
    <property type="match status" value="1"/>
</dbReference>
<evidence type="ECO:0000259" key="3">
    <source>
        <dbReference type="Pfam" id="PF00346"/>
    </source>
</evidence>
<dbReference type="InterPro" id="IPR001135">
    <property type="entry name" value="NADH_Q_OxRdtase_suD"/>
</dbReference>
<dbReference type="InterPro" id="IPR029014">
    <property type="entry name" value="NiFe-Hase_large"/>
</dbReference>
<protein>
    <recommendedName>
        <fullName evidence="2">NADH-quinone oxidoreductase subunit D</fullName>
        <ecNumber evidence="2">7.1.1.-</ecNumber>
    </recommendedName>
    <alternativeName>
        <fullName evidence="2">NADH dehydrogenase I subunit D</fullName>
    </alternativeName>
    <alternativeName>
        <fullName evidence="2">NDH-1 subunit D</fullName>
    </alternativeName>
</protein>
<evidence type="ECO:0000256" key="2">
    <source>
        <dbReference type="HAMAP-Rule" id="MF_01358"/>
    </source>
</evidence>
<keyword evidence="2" id="KW-1003">Cell membrane</keyword>
<dbReference type="HAMAP" id="MF_01358">
    <property type="entry name" value="NDH1_NuoD"/>
    <property type="match status" value="1"/>
</dbReference>
<dbReference type="InterPro" id="IPR022885">
    <property type="entry name" value="NDH1_su_D/H"/>
</dbReference>
<dbReference type="RefSeq" id="WP_345720053.1">
    <property type="nucleotide sequence ID" value="NZ_BAABRU010000001.1"/>
</dbReference>
<comment type="subunit">
    <text evidence="2">NDH-1 is composed of 14 different subunits. Subunits NuoB, C, D, E, F, and G constitute the peripheral sector of the complex.</text>
</comment>
<name>A0ABP9WUZ0_9CHLR</name>
<comment type="similarity">
    <text evidence="2">Belongs to the complex I 49 kDa subunit family.</text>
</comment>
<dbReference type="PANTHER" id="PTHR11993:SF10">
    <property type="entry name" value="NADH DEHYDROGENASE [UBIQUINONE] IRON-SULFUR PROTEIN 2, MITOCHONDRIAL"/>
    <property type="match status" value="1"/>
</dbReference>
<dbReference type="SUPFAM" id="SSF56762">
    <property type="entry name" value="HydB/Nqo4-like"/>
    <property type="match status" value="1"/>
</dbReference>
<evidence type="ECO:0000256" key="1">
    <source>
        <dbReference type="ARBA" id="ARBA00022719"/>
    </source>
</evidence>
<feature type="domain" description="NADH-quinone oxidoreductase subunit D" evidence="3">
    <location>
        <begin position="120"/>
        <end position="370"/>
    </location>
</feature>
<comment type="function">
    <text evidence="2">NDH-1 shuttles electrons from NADH, via FMN and iron-sulfur (Fe-S) centers, to quinones in the respiratory chain. The immediate electron acceptor for the enzyme in this species is believed to be ubiquinone. Couples the redox reaction to proton translocation (for every two electrons transferred, four hydrogen ions are translocated across the cytoplasmic membrane), and thus conserves the redox energy in a proton gradient.</text>
</comment>
<reference evidence="4 5" key="1">
    <citation type="submission" date="2024-02" db="EMBL/GenBank/DDBJ databases">
        <title>Herpetosiphon gulosus NBRC 112829.</title>
        <authorList>
            <person name="Ichikawa N."/>
            <person name="Katano-Makiyama Y."/>
            <person name="Hidaka K."/>
        </authorList>
    </citation>
    <scope>NUCLEOTIDE SEQUENCE [LARGE SCALE GENOMIC DNA]</scope>
    <source>
        <strain evidence="4 5">NBRC 112829</strain>
    </source>
</reference>
<evidence type="ECO:0000313" key="4">
    <source>
        <dbReference type="EMBL" id="GAA5526408.1"/>
    </source>
</evidence>
<dbReference type="EMBL" id="BAABRU010000001">
    <property type="protein sequence ID" value="GAA5526408.1"/>
    <property type="molecule type" value="Genomic_DNA"/>
</dbReference>
<sequence length="370" mass="41685">MLKTEELQINIGPQHPSTHGVFRMLVTVDGETLVDLKPVFGYLHRNHEQLGEVNTYLQNMPFTDRLDYFNSMVNNHAYARAVETLAGVEVPERAQYIRVIMDELSRILNHATAMGFMLGDMGAWQTALLWGMREREKILDMFEYVSGARMMCNYCRFGGVVRDIDDWFITELKKLMQGLPHYFDDFEGLLLNSEILLARARNIGVLPKELALAYSVTGPVLRGSGVAYDIRKAEPYAVYDRFKFKVPVGTVGDVYDRFLVRIAEMRESYKILEQAIEQLPDATGGFINPKVKQQSLKAPAGEAYARVESPKGELGFYLVSDGSGSAYRYKVRAPSFINLSSLADMCKGYTIADVVVILGSIDIVMGEVDR</sequence>
<keyword evidence="2" id="KW-0472">Membrane</keyword>
<evidence type="ECO:0000313" key="5">
    <source>
        <dbReference type="Proteomes" id="UP001428290"/>
    </source>
</evidence>
<dbReference type="Pfam" id="PF00346">
    <property type="entry name" value="Complex1_49kDa"/>
    <property type="match status" value="1"/>
</dbReference>
<keyword evidence="2" id="KW-0813">Transport</keyword>
<dbReference type="NCBIfam" id="NF004739">
    <property type="entry name" value="PRK06075.1"/>
    <property type="match status" value="1"/>
</dbReference>
<keyword evidence="2" id="KW-0830">Ubiquinone</keyword>